<sequence length="83" mass="9145">MVVGDHPRRYKGGPVRITDFAETLSMGFSGVLNTMVKTVSGMAAEYGSYRTLNNPSPMQSFSEIGDPDWTTQVFDMGGLRPPW</sequence>
<evidence type="ECO:0000313" key="2">
    <source>
        <dbReference type="Proteomes" id="UP000271162"/>
    </source>
</evidence>
<evidence type="ECO:0000313" key="1">
    <source>
        <dbReference type="EMBL" id="VDL62363.1"/>
    </source>
</evidence>
<dbReference type="EMBL" id="UYSL01000027">
    <property type="protein sequence ID" value="VDL62363.1"/>
    <property type="molecule type" value="Genomic_DNA"/>
</dbReference>
<gene>
    <name evidence="1" type="ORF">NBR_LOCUS115</name>
</gene>
<evidence type="ECO:0000313" key="3">
    <source>
        <dbReference type="WBParaSite" id="NBR_0000011401-mRNA-1"/>
    </source>
</evidence>
<accession>A0A0N4XCE4</accession>
<dbReference type="WBParaSite" id="NBR_0000011401-mRNA-1">
    <property type="protein sequence ID" value="NBR_0000011401-mRNA-1"/>
    <property type="gene ID" value="NBR_0000011401"/>
</dbReference>
<dbReference type="Proteomes" id="UP000271162">
    <property type="component" value="Unassembled WGS sequence"/>
</dbReference>
<reference evidence="3" key="1">
    <citation type="submission" date="2017-02" db="UniProtKB">
        <authorList>
            <consortium name="WormBaseParasite"/>
        </authorList>
    </citation>
    <scope>IDENTIFICATION</scope>
</reference>
<organism evidence="3">
    <name type="scientific">Nippostrongylus brasiliensis</name>
    <name type="common">Rat hookworm</name>
    <dbReference type="NCBI Taxonomy" id="27835"/>
    <lineage>
        <taxon>Eukaryota</taxon>
        <taxon>Metazoa</taxon>
        <taxon>Ecdysozoa</taxon>
        <taxon>Nematoda</taxon>
        <taxon>Chromadorea</taxon>
        <taxon>Rhabditida</taxon>
        <taxon>Rhabditina</taxon>
        <taxon>Rhabditomorpha</taxon>
        <taxon>Strongyloidea</taxon>
        <taxon>Heligmosomidae</taxon>
        <taxon>Nippostrongylus</taxon>
    </lineage>
</organism>
<protein>
    <submittedName>
        <fullName evidence="3">CAZy families GT51 protein</fullName>
    </submittedName>
</protein>
<reference evidence="1 2" key="2">
    <citation type="submission" date="2018-11" db="EMBL/GenBank/DDBJ databases">
        <authorList>
            <consortium name="Pathogen Informatics"/>
        </authorList>
    </citation>
    <scope>NUCLEOTIDE SEQUENCE [LARGE SCALE GENOMIC DNA]</scope>
</reference>
<keyword evidence="2" id="KW-1185">Reference proteome</keyword>
<dbReference type="AlphaFoldDB" id="A0A0N4XCE4"/>
<proteinExistence type="predicted"/>
<name>A0A0N4XCE4_NIPBR</name>